<sequence>MIASLLPVKCRQAAVTAEVAQHNNPADRMAAAAHHDATPQDTWQELRQWRPLGTLLTSLGNSKMTTITGDVEISGTNKKTDLERLTEIAVPVHCRKGPQKMKLSKLFPNLVKEYSASPPFREEEKRRKAVVCGLTSREKKKTEPTPPEKKKEAAGGRRLVIRVYRSRNPRVPGLSVPI</sequence>
<evidence type="ECO:0000313" key="2">
    <source>
        <dbReference type="EMBL" id="EFX86221.1"/>
    </source>
</evidence>
<feature type="region of interest" description="Disordered" evidence="1">
    <location>
        <begin position="134"/>
        <end position="158"/>
    </location>
</feature>
<name>E9G2C1_DAPPU</name>
<dbReference type="EMBL" id="GL732530">
    <property type="protein sequence ID" value="EFX86221.1"/>
    <property type="molecule type" value="Genomic_DNA"/>
</dbReference>
<evidence type="ECO:0000313" key="3">
    <source>
        <dbReference type="Proteomes" id="UP000000305"/>
    </source>
</evidence>
<organism evidence="2 3">
    <name type="scientific">Daphnia pulex</name>
    <name type="common">Water flea</name>
    <dbReference type="NCBI Taxonomy" id="6669"/>
    <lineage>
        <taxon>Eukaryota</taxon>
        <taxon>Metazoa</taxon>
        <taxon>Ecdysozoa</taxon>
        <taxon>Arthropoda</taxon>
        <taxon>Crustacea</taxon>
        <taxon>Branchiopoda</taxon>
        <taxon>Diplostraca</taxon>
        <taxon>Cladocera</taxon>
        <taxon>Anomopoda</taxon>
        <taxon>Daphniidae</taxon>
        <taxon>Daphnia</taxon>
    </lineage>
</organism>
<dbReference type="Proteomes" id="UP000000305">
    <property type="component" value="Unassembled WGS sequence"/>
</dbReference>
<dbReference type="AlphaFoldDB" id="E9G2C1"/>
<dbReference type="InParanoid" id="E9G2C1"/>
<dbReference type="KEGG" id="dpx:DAPPUDRAFT_236942"/>
<reference evidence="2 3" key="1">
    <citation type="journal article" date="2011" name="Science">
        <title>The ecoresponsive genome of Daphnia pulex.</title>
        <authorList>
            <person name="Colbourne J.K."/>
            <person name="Pfrender M.E."/>
            <person name="Gilbert D."/>
            <person name="Thomas W.K."/>
            <person name="Tucker A."/>
            <person name="Oakley T.H."/>
            <person name="Tokishita S."/>
            <person name="Aerts A."/>
            <person name="Arnold G.J."/>
            <person name="Basu M.K."/>
            <person name="Bauer D.J."/>
            <person name="Caceres C.E."/>
            <person name="Carmel L."/>
            <person name="Casola C."/>
            <person name="Choi J.H."/>
            <person name="Detter J.C."/>
            <person name="Dong Q."/>
            <person name="Dusheyko S."/>
            <person name="Eads B.D."/>
            <person name="Frohlich T."/>
            <person name="Geiler-Samerotte K.A."/>
            <person name="Gerlach D."/>
            <person name="Hatcher P."/>
            <person name="Jogdeo S."/>
            <person name="Krijgsveld J."/>
            <person name="Kriventseva E.V."/>
            <person name="Kultz D."/>
            <person name="Laforsch C."/>
            <person name="Lindquist E."/>
            <person name="Lopez J."/>
            <person name="Manak J.R."/>
            <person name="Muller J."/>
            <person name="Pangilinan J."/>
            <person name="Patwardhan R.P."/>
            <person name="Pitluck S."/>
            <person name="Pritham E.J."/>
            <person name="Rechtsteiner A."/>
            <person name="Rho M."/>
            <person name="Rogozin I.B."/>
            <person name="Sakarya O."/>
            <person name="Salamov A."/>
            <person name="Schaack S."/>
            <person name="Shapiro H."/>
            <person name="Shiga Y."/>
            <person name="Skalitzky C."/>
            <person name="Smith Z."/>
            <person name="Souvorov A."/>
            <person name="Sung W."/>
            <person name="Tang Z."/>
            <person name="Tsuchiya D."/>
            <person name="Tu H."/>
            <person name="Vos H."/>
            <person name="Wang M."/>
            <person name="Wolf Y.I."/>
            <person name="Yamagata H."/>
            <person name="Yamada T."/>
            <person name="Ye Y."/>
            <person name="Shaw J.R."/>
            <person name="Andrews J."/>
            <person name="Crease T.J."/>
            <person name="Tang H."/>
            <person name="Lucas S.M."/>
            <person name="Robertson H.M."/>
            <person name="Bork P."/>
            <person name="Koonin E.V."/>
            <person name="Zdobnov E.M."/>
            <person name="Grigoriev I.V."/>
            <person name="Lynch M."/>
            <person name="Boore J.L."/>
        </authorList>
    </citation>
    <scope>NUCLEOTIDE SEQUENCE [LARGE SCALE GENOMIC DNA]</scope>
</reference>
<keyword evidence="3" id="KW-1185">Reference proteome</keyword>
<accession>E9G2C1</accession>
<dbReference type="HOGENOM" id="CLU_1512151_0_0_1"/>
<evidence type="ECO:0000256" key="1">
    <source>
        <dbReference type="SAM" id="MobiDB-lite"/>
    </source>
</evidence>
<proteinExistence type="predicted"/>
<gene>
    <name evidence="2" type="ORF">DAPPUDRAFT_236942</name>
</gene>
<protein>
    <submittedName>
        <fullName evidence="2">Uncharacterized protein</fullName>
    </submittedName>
</protein>
<feature type="compositionally biased region" description="Basic and acidic residues" evidence="1">
    <location>
        <begin position="136"/>
        <end position="155"/>
    </location>
</feature>